<keyword evidence="6" id="KW-1185">Reference proteome</keyword>
<dbReference type="PANTHER" id="PTHR34122:SF1">
    <property type="entry name" value="EXPRESSED PROTEIN"/>
    <property type="match status" value="1"/>
</dbReference>
<dbReference type="PROSITE" id="PS51667">
    <property type="entry name" value="WRC"/>
    <property type="match status" value="1"/>
</dbReference>
<dbReference type="PANTHER" id="PTHR34122">
    <property type="entry name" value="EXPRESSED PROTEIN-RELATED"/>
    <property type="match status" value="1"/>
</dbReference>
<feature type="compositionally biased region" description="Polar residues" evidence="3">
    <location>
        <begin position="147"/>
        <end position="156"/>
    </location>
</feature>
<evidence type="ECO:0000313" key="5">
    <source>
        <dbReference type="EMBL" id="KAL2501605.1"/>
    </source>
</evidence>
<evidence type="ECO:0000256" key="1">
    <source>
        <dbReference type="ARBA" id="ARBA00023242"/>
    </source>
</evidence>
<evidence type="ECO:0000256" key="3">
    <source>
        <dbReference type="SAM" id="MobiDB-lite"/>
    </source>
</evidence>
<dbReference type="EMBL" id="JBFOLJ010000010">
    <property type="protein sequence ID" value="KAL2501605.1"/>
    <property type="molecule type" value="Genomic_DNA"/>
</dbReference>
<name>A0ABD1SLJ2_9LAMI</name>
<feature type="compositionally biased region" description="Low complexity" evidence="3">
    <location>
        <begin position="26"/>
        <end position="36"/>
    </location>
</feature>
<feature type="region of interest" description="Disordered" evidence="3">
    <location>
        <begin position="26"/>
        <end position="62"/>
    </location>
</feature>
<keyword evidence="1" id="KW-0539">Nucleus</keyword>
<dbReference type="Proteomes" id="UP001604277">
    <property type="component" value="Unassembled WGS sequence"/>
</dbReference>
<comment type="caution">
    <text evidence="5">The sequence shown here is derived from an EMBL/GenBank/DDBJ whole genome shotgun (WGS) entry which is preliminary data.</text>
</comment>
<evidence type="ECO:0000256" key="2">
    <source>
        <dbReference type="PROSITE-ProRule" id="PRU01002"/>
    </source>
</evidence>
<protein>
    <submittedName>
        <fullName evidence="5">WRC protein</fullName>
    </submittedName>
</protein>
<dbReference type="InterPro" id="IPR014977">
    <property type="entry name" value="WRC_dom"/>
</dbReference>
<sequence length="329" mass="36435">MRIRKRFAPSSFSSEPLSDLQLNQSLVVQQQIQSPSNGNLGVPEANPKSDQPSNPPKQPSDQNMVICSEKIRWVLHHNAISPEKMKKMEMETWREEEKPSSNDIRNARILVQEVDIKVVQPSSSSNPDGRWSEGDKVIPLKKRKGTSETSPSNETLITKARMKSKTNKKCLQQNDGDDGNYSSANKGKKRGNVIMEGSRCSRVNGRGWRCCQPTLVGYALCEHHLGKGRLRSMTSVRKRSTSAPIEAAAFIATERASTDKSSIPSPTKTTRPISSILRALDVDSKGLEEIDNDDEKKIVMVTKKRTKIGTVKARSISSLLGQIDNAVGK</sequence>
<feature type="domain" description="WRC" evidence="4">
    <location>
        <begin position="194"/>
        <end position="238"/>
    </location>
</feature>
<accession>A0ABD1SLJ2</accession>
<dbReference type="AlphaFoldDB" id="A0ABD1SLJ2"/>
<dbReference type="Pfam" id="PF08879">
    <property type="entry name" value="WRC"/>
    <property type="match status" value="1"/>
</dbReference>
<evidence type="ECO:0000259" key="4">
    <source>
        <dbReference type="PROSITE" id="PS51667"/>
    </source>
</evidence>
<gene>
    <name evidence="5" type="ORF">Fot_35453</name>
</gene>
<comment type="caution">
    <text evidence="2">Lacks conserved residue(s) required for the propagation of feature annotation.</text>
</comment>
<feature type="region of interest" description="Disordered" evidence="3">
    <location>
        <begin position="120"/>
        <end position="190"/>
    </location>
</feature>
<organism evidence="5 6">
    <name type="scientific">Forsythia ovata</name>
    <dbReference type="NCBI Taxonomy" id="205694"/>
    <lineage>
        <taxon>Eukaryota</taxon>
        <taxon>Viridiplantae</taxon>
        <taxon>Streptophyta</taxon>
        <taxon>Embryophyta</taxon>
        <taxon>Tracheophyta</taxon>
        <taxon>Spermatophyta</taxon>
        <taxon>Magnoliopsida</taxon>
        <taxon>eudicotyledons</taxon>
        <taxon>Gunneridae</taxon>
        <taxon>Pentapetalae</taxon>
        <taxon>asterids</taxon>
        <taxon>lamiids</taxon>
        <taxon>Lamiales</taxon>
        <taxon>Oleaceae</taxon>
        <taxon>Forsythieae</taxon>
        <taxon>Forsythia</taxon>
    </lineage>
</organism>
<evidence type="ECO:0000313" key="6">
    <source>
        <dbReference type="Proteomes" id="UP001604277"/>
    </source>
</evidence>
<reference evidence="6" key="1">
    <citation type="submission" date="2024-07" db="EMBL/GenBank/DDBJ databases">
        <title>Two chromosome-level genome assemblies of Korean endemic species Abeliophyllum distichum and Forsythia ovata (Oleaceae).</title>
        <authorList>
            <person name="Jang H."/>
        </authorList>
    </citation>
    <scope>NUCLEOTIDE SEQUENCE [LARGE SCALE GENOMIC DNA]</scope>
</reference>
<proteinExistence type="predicted"/>
<feature type="compositionally biased region" description="Polar residues" evidence="3">
    <location>
        <begin position="169"/>
        <end position="185"/>
    </location>
</feature>